<feature type="compositionally biased region" description="Gly residues" evidence="7">
    <location>
        <begin position="843"/>
        <end position="865"/>
    </location>
</feature>
<dbReference type="PANTHER" id="PTHR45339">
    <property type="entry name" value="HYBRID SIGNAL TRANSDUCTION HISTIDINE KINASE J"/>
    <property type="match status" value="1"/>
</dbReference>
<dbReference type="SMART" id="SM00387">
    <property type="entry name" value="HATPase_c"/>
    <property type="match status" value="1"/>
</dbReference>
<feature type="compositionally biased region" description="Polar residues" evidence="7">
    <location>
        <begin position="370"/>
        <end position="382"/>
    </location>
</feature>
<dbReference type="GO" id="GO:0000155">
    <property type="term" value="F:phosphorelay sensor kinase activity"/>
    <property type="evidence" value="ECO:0007669"/>
    <property type="project" value="InterPro"/>
</dbReference>
<evidence type="ECO:0000256" key="5">
    <source>
        <dbReference type="ARBA" id="ARBA00023170"/>
    </source>
</evidence>
<feature type="region of interest" description="Disordered" evidence="7">
    <location>
        <begin position="583"/>
        <end position="865"/>
    </location>
</feature>
<dbReference type="PROSITE" id="PS50112">
    <property type="entry name" value="PAS"/>
    <property type="match status" value="1"/>
</dbReference>
<dbReference type="SUPFAM" id="SSF55785">
    <property type="entry name" value="PYP-like sensor domain (PAS domain)"/>
    <property type="match status" value="1"/>
</dbReference>
<dbReference type="InterPro" id="IPR011006">
    <property type="entry name" value="CheY-like_superfamily"/>
</dbReference>
<feature type="domain" description="PAS" evidence="10">
    <location>
        <begin position="21"/>
        <end position="95"/>
    </location>
</feature>
<dbReference type="PRINTS" id="PR00344">
    <property type="entry name" value="BCTRLSENSOR"/>
</dbReference>
<dbReference type="InterPro" id="IPR003661">
    <property type="entry name" value="HisK_dim/P_dom"/>
</dbReference>
<dbReference type="PROSITE" id="PS50109">
    <property type="entry name" value="HIS_KIN"/>
    <property type="match status" value="1"/>
</dbReference>
<dbReference type="InterPro" id="IPR000014">
    <property type="entry name" value="PAS"/>
</dbReference>
<evidence type="ECO:0000256" key="7">
    <source>
        <dbReference type="SAM" id="MobiDB-lite"/>
    </source>
</evidence>
<dbReference type="SUPFAM" id="SSF55874">
    <property type="entry name" value="ATPase domain of HSP90 chaperone/DNA topoisomerase II/histidine kinase"/>
    <property type="match status" value="2"/>
</dbReference>
<feature type="compositionally biased region" description="Basic and acidic residues" evidence="7">
    <location>
        <begin position="604"/>
        <end position="620"/>
    </location>
</feature>
<dbReference type="InterPro" id="IPR004358">
    <property type="entry name" value="Sig_transdc_His_kin-like_C"/>
</dbReference>
<keyword evidence="1" id="KW-0157">Chromophore</keyword>
<feature type="region of interest" description="Disordered" evidence="7">
    <location>
        <begin position="962"/>
        <end position="1008"/>
    </location>
</feature>
<evidence type="ECO:0000256" key="2">
    <source>
        <dbReference type="ARBA" id="ARBA00022553"/>
    </source>
</evidence>
<evidence type="ECO:0000256" key="6">
    <source>
        <dbReference type="PROSITE-ProRule" id="PRU00169"/>
    </source>
</evidence>
<proteinExistence type="evidence at transcript level"/>
<dbReference type="InterPro" id="IPR036890">
    <property type="entry name" value="HATPase_C_sf"/>
</dbReference>
<protein>
    <submittedName>
        <fullName evidence="11">Putative LOV domain-containing protein</fullName>
    </submittedName>
</protein>
<evidence type="ECO:0000259" key="9">
    <source>
        <dbReference type="PROSITE" id="PS50110"/>
    </source>
</evidence>
<dbReference type="Gene3D" id="3.40.50.2300">
    <property type="match status" value="1"/>
</dbReference>
<dbReference type="CDD" id="cd00130">
    <property type="entry name" value="PAS"/>
    <property type="match status" value="1"/>
</dbReference>
<dbReference type="PANTHER" id="PTHR45339:SF1">
    <property type="entry name" value="HYBRID SIGNAL TRANSDUCTION HISTIDINE KINASE J"/>
    <property type="match status" value="1"/>
</dbReference>
<keyword evidence="2 6" id="KW-0597">Phosphoprotein</keyword>
<keyword evidence="3" id="KW-0716">Sensory transduction</keyword>
<dbReference type="InterPro" id="IPR005467">
    <property type="entry name" value="His_kinase_dom"/>
</dbReference>
<feature type="domain" description="Response regulatory" evidence="9">
    <location>
        <begin position="1018"/>
        <end position="1136"/>
    </location>
</feature>
<dbReference type="CDD" id="cd00082">
    <property type="entry name" value="HisKA"/>
    <property type="match status" value="1"/>
</dbReference>
<dbReference type="Pfam" id="PF00512">
    <property type="entry name" value="HisKA"/>
    <property type="match status" value="1"/>
</dbReference>
<dbReference type="Pfam" id="PF02518">
    <property type="entry name" value="HATPase_c"/>
    <property type="match status" value="1"/>
</dbReference>
<feature type="compositionally biased region" description="Acidic residues" evidence="7">
    <location>
        <begin position="797"/>
        <end position="806"/>
    </location>
</feature>
<dbReference type="Gene3D" id="3.30.450.20">
    <property type="entry name" value="PAS domain"/>
    <property type="match status" value="1"/>
</dbReference>
<evidence type="ECO:0000313" key="11">
    <source>
        <dbReference type="EMBL" id="AML79120.1"/>
    </source>
</evidence>
<evidence type="ECO:0000259" key="8">
    <source>
        <dbReference type="PROSITE" id="PS50109"/>
    </source>
</evidence>
<dbReference type="CDD" id="cd17546">
    <property type="entry name" value="REC_hyHK_CKI1_RcsC-like"/>
    <property type="match status" value="1"/>
</dbReference>
<keyword evidence="5" id="KW-0675">Receptor</keyword>
<dbReference type="InterPro" id="IPR035965">
    <property type="entry name" value="PAS-like_dom_sf"/>
</dbReference>
<feature type="region of interest" description="Disordered" evidence="7">
    <location>
        <begin position="370"/>
        <end position="395"/>
    </location>
</feature>
<dbReference type="AlphaFoldDB" id="A0A126X3X3"/>
<dbReference type="SMART" id="SM00388">
    <property type="entry name" value="HisKA"/>
    <property type="match status" value="1"/>
</dbReference>
<dbReference type="InterPro" id="IPR036097">
    <property type="entry name" value="HisK_dim/P_sf"/>
</dbReference>
<dbReference type="Pfam" id="PF00072">
    <property type="entry name" value="Response_reg"/>
    <property type="match status" value="1"/>
</dbReference>
<dbReference type="InterPro" id="IPR003594">
    <property type="entry name" value="HATPase_dom"/>
</dbReference>
<organism evidence="11">
    <name type="scientific">Staurodesmus convergens</name>
    <dbReference type="NCBI Taxonomy" id="266103"/>
    <lineage>
        <taxon>Eukaryota</taxon>
        <taxon>Viridiplantae</taxon>
        <taxon>Streptophyta</taxon>
        <taxon>Zygnematophyceae</taxon>
        <taxon>Zygnematophycidae</taxon>
        <taxon>Desmidiales</taxon>
        <taxon>Desmidiaceae</taxon>
        <taxon>Staurodesmus</taxon>
    </lineage>
</organism>
<dbReference type="NCBIfam" id="TIGR00229">
    <property type="entry name" value="sensory_box"/>
    <property type="match status" value="1"/>
</dbReference>
<dbReference type="GO" id="GO:0009881">
    <property type="term" value="F:photoreceptor activity"/>
    <property type="evidence" value="ECO:0007669"/>
    <property type="project" value="UniProtKB-KW"/>
</dbReference>
<feature type="modified residue" description="4-aspartylphosphate" evidence="6">
    <location>
        <position position="1068"/>
    </location>
</feature>
<dbReference type="Gene3D" id="3.30.565.10">
    <property type="entry name" value="Histidine kinase-like ATPase, C-terminal domain"/>
    <property type="match status" value="1"/>
</dbReference>
<dbReference type="EMBL" id="KU701532">
    <property type="protein sequence ID" value="AML79120.1"/>
    <property type="molecule type" value="mRNA"/>
</dbReference>
<evidence type="ECO:0000256" key="3">
    <source>
        <dbReference type="ARBA" id="ARBA00022606"/>
    </source>
</evidence>
<feature type="domain" description="Histidine kinase" evidence="8">
    <location>
        <begin position="177"/>
        <end position="516"/>
    </location>
</feature>
<evidence type="ECO:0000259" key="10">
    <source>
        <dbReference type="PROSITE" id="PS50112"/>
    </source>
</evidence>
<dbReference type="SUPFAM" id="SSF52172">
    <property type="entry name" value="CheY-like"/>
    <property type="match status" value="1"/>
</dbReference>
<evidence type="ECO:0000256" key="4">
    <source>
        <dbReference type="ARBA" id="ARBA00023012"/>
    </source>
</evidence>
<keyword evidence="4" id="KW-0902">Two-component regulatory system</keyword>
<accession>A0A126X3X3</accession>
<dbReference type="SUPFAM" id="SSF47384">
    <property type="entry name" value="Homodimeric domain of signal transducing histidine kinase"/>
    <property type="match status" value="1"/>
</dbReference>
<feature type="compositionally biased region" description="Low complexity" evidence="7">
    <location>
        <begin position="727"/>
        <end position="745"/>
    </location>
</feature>
<dbReference type="Gene3D" id="1.10.287.130">
    <property type="match status" value="1"/>
</dbReference>
<dbReference type="PROSITE" id="PS50110">
    <property type="entry name" value="RESPONSE_REGULATORY"/>
    <property type="match status" value="1"/>
</dbReference>
<evidence type="ECO:0000256" key="1">
    <source>
        <dbReference type="ARBA" id="ARBA00022543"/>
    </source>
</evidence>
<dbReference type="SMART" id="SM00448">
    <property type="entry name" value="REC"/>
    <property type="match status" value="1"/>
</dbReference>
<dbReference type="Pfam" id="PF13426">
    <property type="entry name" value="PAS_9"/>
    <property type="match status" value="1"/>
</dbReference>
<dbReference type="InterPro" id="IPR001789">
    <property type="entry name" value="Sig_transdc_resp-reg_receiver"/>
</dbReference>
<name>A0A126X3X3_9VIRI</name>
<sequence length="1153" mass="125094">MEKHTQEMELQRVQAEKFEEDKKGLLLAIDAFSEGLVLVDVSQPGQPIVFVNEGWERITGYSIEDVVGMKCGALLQGPLSDASAATALGQAVAEGESTSVEILNYKKDGTPFWNWVRIRPVPPSSTFLPSDQNQRYYFGILSDCSLRKEKEMQLENMRVRELEKEAAVMAKRQFVANLSHEIRTPMNAIIACSQLLADSPGLTDDQQELVQMVSGSGQQLLSLISDILDFSKLEANKMSMHDREFSIWGCLDFCMEMLVLKSQTKGLDLAYNVDPSVPRWIWADEVRLRQILTNLLSNAAKFTDEGGEVEVSVTARLLEPSPLARGLVEPIDSHALLHGPTGAFKGTLLPHNTDALRALSMVHHRSQHSETSIPLSFSQPAASSHLEGNKDDRRGRTVSAEAVGPGRALVRSHSNQQHRVDGMEEKRPLPLPWSLLPEYEIRFTVRDTGIGMPKDFAAVIFEAFTQCDNSRSRRYEGTGLGMAIAKDLTERMGGRIWVESEVGRGSTFYFTIRAHGAMGEIRGSTAMAVEHAFAPPQTPLSGMRALLVGPTETFQRMVGSMLASWGMQCTGVRTADEFWQQWRHQQRATSATANAGDGSGEGSGRTRSERSSMREREIKMKSPRRGQPQPSPKDQSQALAHQEQRTQYPRDVQGQAIGTPGPTPTHPSLASPEQDPHLPEAGIAGPEALKLSGGTLSEMEKGGSRPAVGPTENGMDCDPPAGGSGAAAGPTISKPPLSGSPLLGPHAQHLKPRPPGRTMSGIPMSSSVAGTGVGRRGSPEGTAQSQPMARGTSLDQALEEQHEDEDAPRMPLTFRSQSCGRCTSPRPSLALGGAASIPEDAGGAPGDSPGGAGMGRGEGSTGGSSGARQRYFDVVLVDCPILSAEAEVPDKHMAKFVMEYEAALLMMHLGCACATSVPTFLFLAKHTKKQTSIDPARLANVTVLSRPVRVNQVYKALSERLTRARAEREREKEARSAEGAEAPATEDVDRSMWAPGAQPVQDGLGEAEEEETANIGLSIMIAEDNIVNQRVLLKLLNGMGYPSCATANNGLKVLEHFKKQRFDLILMDLQMPEMDGITATMQLRKELFPEEQPIVAALTADVGYGVEAECLEAGMNWYLSKPIRKEALEGLLEKCKALKRSGNLKAAHLGWLT</sequence>
<reference evidence="11" key="1">
    <citation type="journal article" date="2016" name="Proc. Natl. Acad. Sci. U.S.A.">
        <title>Functional and topological diversity of LOV domain photoreceptors.</title>
        <authorList>
            <person name="Glantz S.T."/>
            <person name="Carpenter E.J."/>
            <person name="Melkonian M."/>
            <person name="Gardner K.H."/>
            <person name="Boyden E.S."/>
            <person name="Wong G.K."/>
            <person name="Chow B.Y."/>
        </authorList>
    </citation>
    <scope>NUCLEOTIDE SEQUENCE</scope>
    <source>
        <strain evidence="11">WCQU_2003006</strain>
    </source>
</reference>
<keyword evidence="1" id="KW-0600">Photoreceptor protein</keyword>
<feature type="compositionally biased region" description="Basic and acidic residues" evidence="7">
    <location>
        <begin position="962"/>
        <end position="978"/>
    </location>
</feature>